<keyword evidence="5" id="KW-0067">ATP-binding</keyword>
<evidence type="ECO:0000256" key="2">
    <source>
        <dbReference type="ARBA" id="ARBA00022679"/>
    </source>
</evidence>
<reference evidence="9" key="1">
    <citation type="journal article" date="2021" name="PeerJ">
        <title>Extensive microbial diversity within the chicken gut microbiome revealed by metagenomics and culture.</title>
        <authorList>
            <person name="Gilroy R."/>
            <person name="Ravi A."/>
            <person name="Getino M."/>
            <person name="Pursley I."/>
            <person name="Horton D.L."/>
            <person name="Alikhan N.F."/>
            <person name="Baker D."/>
            <person name="Gharbi K."/>
            <person name="Hall N."/>
            <person name="Watson M."/>
            <person name="Adriaenssens E.M."/>
            <person name="Foster-Nyarko E."/>
            <person name="Jarju S."/>
            <person name="Secka A."/>
            <person name="Antonio M."/>
            <person name="Oren A."/>
            <person name="Chaudhuri R.R."/>
            <person name="La Ragione R."/>
            <person name="Hildebrand F."/>
            <person name="Pallen M.J."/>
        </authorList>
    </citation>
    <scope>NUCLEOTIDE SEQUENCE</scope>
    <source>
        <strain evidence="9">7318</strain>
    </source>
</reference>
<dbReference type="InterPro" id="IPR050385">
    <property type="entry name" value="Archaeal_FAD_synthase"/>
</dbReference>
<comment type="catalytic activity">
    <reaction evidence="7">
        <text>D-glycero-beta-D-manno-heptose 1-phosphate + ATP + H(+) = ADP-D-glycero-beta-D-manno-heptose + diphosphate</text>
        <dbReference type="Rhea" id="RHEA:27465"/>
        <dbReference type="ChEBI" id="CHEBI:15378"/>
        <dbReference type="ChEBI" id="CHEBI:30616"/>
        <dbReference type="ChEBI" id="CHEBI:33019"/>
        <dbReference type="ChEBI" id="CHEBI:59967"/>
        <dbReference type="ChEBI" id="CHEBI:61593"/>
        <dbReference type="EC" id="2.7.7.70"/>
    </reaction>
</comment>
<dbReference type="Proteomes" id="UP000780768">
    <property type="component" value="Unassembled WGS sequence"/>
</dbReference>
<evidence type="ECO:0000313" key="9">
    <source>
        <dbReference type="EMBL" id="HJF84745.1"/>
    </source>
</evidence>
<dbReference type="InterPro" id="IPR004821">
    <property type="entry name" value="Cyt_trans-like"/>
</dbReference>
<organism evidence="9 10">
    <name type="scientific">Megamonas hypermegale</name>
    <dbReference type="NCBI Taxonomy" id="158847"/>
    <lineage>
        <taxon>Bacteria</taxon>
        <taxon>Bacillati</taxon>
        <taxon>Bacillota</taxon>
        <taxon>Negativicutes</taxon>
        <taxon>Selenomonadales</taxon>
        <taxon>Selenomonadaceae</taxon>
        <taxon>Megamonas</taxon>
    </lineage>
</organism>
<dbReference type="GO" id="GO:0016779">
    <property type="term" value="F:nucleotidyltransferase activity"/>
    <property type="evidence" value="ECO:0007669"/>
    <property type="project" value="UniProtKB-KW"/>
</dbReference>
<dbReference type="EMBL" id="DYVR01000100">
    <property type="protein sequence ID" value="HJF84745.1"/>
    <property type="molecule type" value="Genomic_DNA"/>
</dbReference>
<evidence type="ECO:0000256" key="5">
    <source>
        <dbReference type="ARBA" id="ARBA00022840"/>
    </source>
</evidence>
<dbReference type="GO" id="GO:0005524">
    <property type="term" value="F:ATP binding"/>
    <property type="evidence" value="ECO:0007669"/>
    <property type="project" value="UniProtKB-KW"/>
</dbReference>
<accession>A0A921HNX5</accession>
<dbReference type="GO" id="GO:0005975">
    <property type="term" value="P:carbohydrate metabolic process"/>
    <property type="evidence" value="ECO:0007669"/>
    <property type="project" value="InterPro"/>
</dbReference>
<evidence type="ECO:0000259" key="8">
    <source>
        <dbReference type="Pfam" id="PF01467"/>
    </source>
</evidence>
<protein>
    <recommendedName>
        <fullName evidence="1">D-glycero-beta-D-manno-heptose 1-phosphate adenylyltransferase</fullName>
        <ecNumber evidence="1">2.7.7.70</ecNumber>
    </recommendedName>
</protein>
<evidence type="ECO:0000256" key="6">
    <source>
        <dbReference type="ARBA" id="ARBA00023277"/>
    </source>
</evidence>
<dbReference type="AlphaFoldDB" id="A0A921HNX5"/>
<dbReference type="Gene3D" id="3.40.50.620">
    <property type="entry name" value="HUPs"/>
    <property type="match status" value="1"/>
</dbReference>
<dbReference type="SUPFAM" id="SSF52374">
    <property type="entry name" value="Nucleotidylyl transferase"/>
    <property type="match status" value="1"/>
</dbReference>
<name>A0A921HNX5_9FIRM</name>
<dbReference type="EC" id="2.7.7.70" evidence="1"/>
<dbReference type="InterPro" id="IPR014729">
    <property type="entry name" value="Rossmann-like_a/b/a_fold"/>
</dbReference>
<keyword evidence="4" id="KW-0547">Nucleotide-binding</keyword>
<dbReference type="PANTHER" id="PTHR43793:SF2">
    <property type="entry name" value="BIFUNCTIONAL PROTEIN HLDE"/>
    <property type="match status" value="1"/>
</dbReference>
<dbReference type="NCBIfam" id="TIGR02199">
    <property type="entry name" value="rfaE_dom_II"/>
    <property type="match status" value="1"/>
</dbReference>
<dbReference type="Pfam" id="PF01467">
    <property type="entry name" value="CTP_transf_like"/>
    <property type="match status" value="1"/>
</dbReference>
<reference evidence="9" key="2">
    <citation type="submission" date="2021-09" db="EMBL/GenBank/DDBJ databases">
        <authorList>
            <person name="Gilroy R."/>
        </authorList>
    </citation>
    <scope>NUCLEOTIDE SEQUENCE</scope>
    <source>
        <strain evidence="9">7318</strain>
    </source>
</reference>
<evidence type="ECO:0000256" key="3">
    <source>
        <dbReference type="ARBA" id="ARBA00022695"/>
    </source>
</evidence>
<evidence type="ECO:0000313" key="10">
    <source>
        <dbReference type="Proteomes" id="UP000780768"/>
    </source>
</evidence>
<proteinExistence type="predicted"/>
<dbReference type="RefSeq" id="WP_304153414.1">
    <property type="nucleotide sequence ID" value="NZ_CASFWR010000010.1"/>
</dbReference>
<comment type="caution">
    <text evidence="9">The sequence shown here is derived from an EMBL/GenBank/DDBJ whole genome shotgun (WGS) entry which is preliminary data.</text>
</comment>
<dbReference type="NCBIfam" id="TIGR00125">
    <property type="entry name" value="cyt_tran_rel"/>
    <property type="match status" value="1"/>
</dbReference>
<keyword evidence="6" id="KW-0119">Carbohydrate metabolism</keyword>
<evidence type="ECO:0000256" key="4">
    <source>
        <dbReference type="ARBA" id="ARBA00022741"/>
    </source>
</evidence>
<keyword evidence="2" id="KW-0808">Transferase</keyword>
<evidence type="ECO:0000256" key="7">
    <source>
        <dbReference type="ARBA" id="ARBA00047428"/>
    </source>
</evidence>
<dbReference type="PANTHER" id="PTHR43793">
    <property type="entry name" value="FAD SYNTHASE"/>
    <property type="match status" value="1"/>
</dbReference>
<feature type="domain" description="Cytidyltransferase-like" evidence="8">
    <location>
        <begin position="24"/>
        <end position="149"/>
    </location>
</feature>
<dbReference type="GO" id="GO:0016773">
    <property type="term" value="F:phosphotransferase activity, alcohol group as acceptor"/>
    <property type="evidence" value="ECO:0007669"/>
    <property type="project" value="InterPro"/>
</dbReference>
<keyword evidence="3 9" id="KW-0548">Nucleotidyltransferase</keyword>
<evidence type="ECO:0000256" key="1">
    <source>
        <dbReference type="ARBA" id="ARBA00012519"/>
    </source>
</evidence>
<sequence>MIINIKDIEKFCEILRRSGKKIALTNGSFDLVHSGHVNYLNEAKKTADCLIVGINSDKSVKQYKSDKRPIVPQEQRALLIDNLKAVDYVVIFEETTADNLIEKVKPDIYVKGGDYTEDTLPETATVKKHGGKIKFIKMTQGCSTTNIINKILDIYAK</sequence>
<gene>
    <name evidence="9" type="primary">rfaE2</name>
    <name evidence="9" type="ORF">K8V65_03700</name>
</gene>
<dbReference type="InterPro" id="IPR011914">
    <property type="entry name" value="RfaE_dom_II"/>
</dbReference>